<evidence type="ECO:0000256" key="10">
    <source>
        <dbReference type="ARBA" id="ARBA00023163"/>
    </source>
</evidence>
<dbReference type="GO" id="GO:0006357">
    <property type="term" value="P:regulation of transcription by RNA polymerase II"/>
    <property type="evidence" value="ECO:0007669"/>
    <property type="project" value="TreeGrafter"/>
</dbReference>
<keyword evidence="11" id="KW-0539">Nucleus</keyword>
<dbReference type="InterPro" id="IPR016858">
    <property type="entry name" value="KMT5A-like"/>
</dbReference>
<dbReference type="CDD" id="cd10528">
    <property type="entry name" value="SET_SETD8"/>
    <property type="match status" value="1"/>
</dbReference>
<evidence type="ECO:0000256" key="5">
    <source>
        <dbReference type="ARBA" id="ARBA00022603"/>
    </source>
</evidence>
<keyword evidence="4" id="KW-0158">Chromosome</keyword>
<dbReference type="PROSITE" id="PS51571">
    <property type="entry name" value="SAM_MT43_PR_SET"/>
    <property type="match status" value="1"/>
</dbReference>
<evidence type="ECO:0000256" key="2">
    <source>
        <dbReference type="ARBA" id="ARBA00004286"/>
    </source>
</evidence>
<comment type="catalytic activity">
    <reaction evidence="12">
        <text>L-lysyl(20)-[histone H4] + S-adenosyl-L-methionine = N(6)-methyl-L-lysyl(20)-[histone H4] + S-adenosyl-L-homocysteine + H(+)</text>
        <dbReference type="Rhea" id="RHEA:60344"/>
        <dbReference type="Rhea" id="RHEA-COMP:15554"/>
        <dbReference type="Rhea" id="RHEA-COMP:15555"/>
        <dbReference type="ChEBI" id="CHEBI:15378"/>
        <dbReference type="ChEBI" id="CHEBI:29969"/>
        <dbReference type="ChEBI" id="CHEBI:57856"/>
        <dbReference type="ChEBI" id="CHEBI:59789"/>
        <dbReference type="ChEBI" id="CHEBI:61929"/>
        <dbReference type="EC" id="2.1.1.361"/>
    </reaction>
</comment>
<keyword evidence="9" id="KW-0805">Transcription regulation</keyword>
<dbReference type="CTD" id="41743"/>
<evidence type="ECO:0000256" key="1">
    <source>
        <dbReference type="ARBA" id="ARBA00004123"/>
    </source>
</evidence>
<keyword evidence="8" id="KW-0156">Chromatin regulator</keyword>
<dbReference type="InParanoid" id="A0A7F5RNR2"/>
<gene>
    <name evidence="15" type="primary">LOC108737955</name>
</gene>
<comment type="subcellular location">
    <subcellularLocation>
        <location evidence="2">Chromosome</location>
    </subcellularLocation>
    <subcellularLocation>
        <location evidence="1">Nucleus</location>
    </subcellularLocation>
</comment>
<dbReference type="GO" id="GO:0032259">
    <property type="term" value="P:methylation"/>
    <property type="evidence" value="ECO:0007669"/>
    <property type="project" value="UniProtKB-KW"/>
</dbReference>
<evidence type="ECO:0000256" key="11">
    <source>
        <dbReference type="ARBA" id="ARBA00023242"/>
    </source>
</evidence>
<keyword evidence="6" id="KW-0808">Transferase</keyword>
<evidence type="ECO:0000256" key="7">
    <source>
        <dbReference type="ARBA" id="ARBA00022691"/>
    </source>
</evidence>
<dbReference type="GeneID" id="108737955"/>
<evidence type="ECO:0000256" key="6">
    <source>
        <dbReference type="ARBA" id="ARBA00022679"/>
    </source>
</evidence>
<dbReference type="EC" id="2.1.1.361" evidence="3"/>
<feature type="domain" description="SET" evidence="13">
    <location>
        <begin position="204"/>
        <end position="325"/>
    </location>
</feature>
<evidence type="ECO:0000256" key="3">
    <source>
        <dbReference type="ARBA" id="ARBA00012187"/>
    </source>
</evidence>
<dbReference type="GO" id="GO:0043516">
    <property type="term" value="P:regulation of DNA damage response, signal transduction by p53 class mediator"/>
    <property type="evidence" value="ECO:0007669"/>
    <property type="project" value="TreeGrafter"/>
</dbReference>
<proteinExistence type="predicted"/>
<keyword evidence="10" id="KW-0804">Transcription</keyword>
<sequence length="340" mass="39684">MVRGRRVKAIESCRKPRECCSPKRKDQRLDDKVIINNRGNITNFFKTTDSINEIDCEINDKEIQPQRKHMTLRKNHQFQVQVDLLTKVTSEILNGQDVKLKKTEKEILLSKKPATPHRIVACTDLENQGFPKDKKLSKKRLNDRFVNNSEIMKHPIISINPKDDQNHKLTDFFPVRRSVRKTKKTVLEEKQRDLENILRKNIEEGLKVHIFEEKGRGVVTTKPFKRGDFVVEYSGELIDMSEAKRREEEYAEDQNTGCYMYYFCHKNKQFCVDATAETGRLGRLVNHSRNGNLITRTVSVDGVPRLILVAKEDISTGEELTYDYGDRSKESLKYHPWLAY</sequence>
<name>A0A7F5RNR2_AGRPL</name>
<dbReference type="Proteomes" id="UP000192223">
    <property type="component" value="Unplaced"/>
</dbReference>
<dbReference type="GO" id="GO:0005700">
    <property type="term" value="C:polytene chromosome"/>
    <property type="evidence" value="ECO:0007669"/>
    <property type="project" value="TreeGrafter"/>
</dbReference>
<dbReference type="InterPro" id="IPR046341">
    <property type="entry name" value="SET_dom_sf"/>
</dbReference>
<keyword evidence="7" id="KW-0949">S-adenosyl-L-methionine</keyword>
<reference evidence="15" key="1">
    <citation type="submission" date="2025-08" db="UniProtKB">
        <authorList>
            <consortium name="RefSeq"/>
        </authorList>
    </citation>
    <scope>IDENTIFICATION</scope>
    <source>
        <tissue evidence="15">Entire body</tissue>
    </source>
</reference>
<evidence type="ECO:0000256" key="8">
    <source>
        <dbReference type="ARBA" id="ARBA00022853"/>
    </source>
</evidence>
<evidence type="ECO:0000313" key="15">
    <source>
        <dbReference type="RefSeq" id="XP_025837662.1"/>
    </source>
</evidence>
<dbReference type="PROSITE" id="PS50280">
    <property type="entry name" value="SET"/>
    <property type="match status" value="1"/>
</dbReference>
<protein>
    <recommendedName>
        <fullName evidence="3">[histone H4]-lysine(20) N-methyltransferase</fullName>
        <ecNumber evidence="3">2.1.1.361</ecNumber>
    </recommendedName>
</protein>
<accession>A0A7F5RNR2</accession>
<evidence type="ECO:0000259" key="13">
    <source>
        <dbReference type="PROSITE" id="PS50280"/>
    </source>
</evidence>
<evidence type="ECO:0000256" key="12">
    <source>
        <dbReference type="ARBA" id="ARBA00047784"/>
    </source>
</evidence>
<dbReference type="PANTHER" id="PTHR46167:SF1">
    <property type="entry name" value="N-LYSINE METHYLTRANSFERASE KMT5A"/>
    <property type="match status" value="1"/>
</dbReference>
<dbReference type="SUPFAM" id="SSF82199">
    <property type="entry name" value="SET domain"/>
    <property type="match status" value="1"/>
</dbReference>
<dbReference type="InterPro" id="IPR051760">
    <property type="entry name" value="KMT5A"/>
</dbReference>
<dbReference type="InterPro" id="IPR047266">
    <property type="entry name" value="KMT5A-like_SET"/>
</dbReference>
<dbReference type="AlphaFoldDB" id="A0A7F5RNR2"/>
<evidence type="ECO:0000256" key="4">
    <source>
        <dbReference type="ARBA" id="ARBA00022454"/>
    </source>
</evidence>
<dbReference type="GO" id="GO:0140944">
    <property type="term" value="F:histone H4K20 monomethyltransferase activity"/>
    <property type="evidence" value="ECO:0007669"/>
    <property type="project" value="UniProtKB-EC"/>
</dbReference>
<dbReference type="RefSeq" id="XP_025837662.1">
    <property type="nucleotide sequence ID" value="XM_025981877.1"/>
</dbReference>
<dbReference type="SMART" id="SM00317">
    <property type="entry name" value="SET"/>
    <property type="match status" value="1"/>
</dbReference>
<organism evidence="14 15">
    <name type="scientific">Agrilus planipennis</name>
    <name type="common">Emerald ash borer</name>
    <name type="synonym">Agrilus marcopoli</name>
    <dbReference type="NCBI Taxonomy" id="224129"/>
    <lineage>
        <taxon>Eukaryota</taxon>
        <taxon>Metazoa</taxon>
        <taxon>Ecdysozoa</taxon>
        <taxon>Arthropoda</taxon>
        <taxon>Hexapoda</taxon>
        <taxon>Insecta</taxon>
        <taxon>Pterygota</taxon>
        <taxon>Neoptera</taxon>
        <taxon>Endopterygota</taxon>
        <taxon>Coleoptera</taxon>
        <taxon>Polyphaga</taxon>
        <taxon>Elateriformia</taxon>
        <taxon>Buprestoidea</taxon>
        <taxon>Buprestidae</taxon>
        <taxon>Agrilinae</taxon>
        <taxon>Agrilus</taxon>
    </lineage>
</organism>
<dbReference type="InterPro" id="IPR001214">
    <property type="entry name" value="SET_dom"/>
</dbReference>
<dbReference type="OrthoDB" id="5560686at2759"/>
<dbReference type="PANTHER" id="PTHR46167">
    <property type="entry name" value="N-LYSINE METHYLTRANSFERASE KMT5A"/>
    <property type="match status" value="1"/>
</dbReference>
<keyword evidence="14" id="KW-1185">Reference proteome</keyword>
<dbReference type="Pfam" id="PF00856">
    <property type="entry name" value="SET"/>
    <property type="match status" value="1"/>
</dbReference>
<evidence type="ECO:0000256" key="9">
    <source>
        <dbReference type="ARBA" id="ARBA00023015"/>
    </source>
</evidence>
<dbReference type="KEGG" id="apln:108737955"/>
<dbReference type="Gene3D" id="2.170.270.10">
    <property type="entry name" value="SET domain"/>
    <property type="match status" value="1"/>
</dbReference>
<dbReference type="GO" id="GO:0005634">
    <property type="term" value="C:nucleus"/>
    <property type="evidence" value="ECO:0007669"/>
    <property type="project" value="UniProtKB-SubCell"/>
</dbReference>
<evidence type="ECO:0000313" key="14">
    <source>
        <dbReference type="Proteomes" id="UP000192223"/>
    </source>
</evidence>
<keyword evidence="5 15" id="KW-0489">Methyltransferase</keyword>